<comment type="caution">
    <text evidence="3">The sequence shown here is derived from an EMBL/GenBank/DDBJ whole genome shotgun (WGS) entry which is preliminary data.</text>
</comment>
<name>A0A1Q9E5X9_SYMMI</name>
<evidence type="ECO:0000313" key="3">
    <source>
        <dbReference type="EMBL" id="OLQ02820.1"/>
    </source>
</evidence>
<accession>A0A1Q9E5X9</accession>
<dbReference type="CDD" id="cd06257">
    <property type="entry name" value="DnaJ"/>
    <property type="match status" value="1"/>
</dbReference>
<proteinExistence type="predicted"/>
<evidence type="ECO:0000313" key="4">
    <source>
        <dbReference type="Proteomes" id="UP000186817"/>
    </source>
</evidence>
<feature type="compositionally biased region" description="Acidic residues" evidence="1">
    <location>
        <begin position="769"/>
        <end position="787"/>
    </location>
</feature>
<dbReference type="SMART" id="SM00271">
    <property type="entry name" value="DnaJ"/>
    <property type="match status" value="1"/>
</dbReference>
<dbReference type="PROSITE" id="PS50076">
    <property type="entry name" value="DNAJ_2"/>
    <property type="match status" value="1"/>
</dbReference>
<reference evidence="3 4" key="1">
    <citation type="submission" date="2016-02" db="EMBL/GenBank/DDBJ databases">
        <title>Genome analysis of coral dinoflagellate symbionts highlights evolutionary adaptations to a symbiotic lifestyle.</title>
        <authorList>
            <person name="Aranda M."/>
            <person name="Li Y."/>
            <person name="Liew Y.J."/>
            <person name="Baumgarten S."/>
            <person name="Simakov O."/>
            <person name="Wilson M."/>
            <person name="Piel J."/>
            <person name="Ashoor H."/>
            <person name="Bougouffa S."/>
            <person name="Bajic V.B."/>
            <person name="Ryu T."/>
            <person name="Ravasi T."/>
            <person name="Bayer T."/>
            <person name="Micklem G."/>
            <person name="Kim H."/>
            <person name="Bhak J."/>
            <person name="Lajeunesse T.C."/>
            <person name="Voolstra C.R."/>
        </authorList>
    </citation>
    <scope>NUCLEOTIDE SEQUENCE [LARGE SCALE GENOMIC DNA]</scope>
    <source>
        <strain evidence="3 4">CCMP2467</strain>
    </source>
</reference>
<sequence>MHLHLTGSRVKVHFDSTVYKSDEWGDAKLPKLRSGRIRRMRRARCYPPEMRRGNSDYGFPGDSLEATPSYPSCGPGAFGGCDGPGCGFKGMGGFGDEQGCKGPCQGKGCHGGGGFMQDPMWMMGPNGVPCAPMGPAFHLPATSQEQGKGPPPYHADDSVEDRDFYQQNYQPYYRSADRWKGNSKGGKKGGKGKGYEELDRFDRLSPQERKRQWDAQCIPDLLNFFTERTETCWHPCAGAFKKKLLDAKSKLKKIDLVVGAGGRERGSPRKGQKQRGRQQREQVPVSADEPPAFQAKWFVHAPSQQDSRQPFDIEEKSNAGFLGRQKSSDTDLAPDLREIQLKVKGTVPAGCLLKVHMNGRDTELKPEIRSKRGEVLPAESHQETTFHVRRPEPEPETFEAVADLPSAAACPRGGLSFVPSVEFDACAMVARTDIKLLTPTIELVEVHDTAVVLSLRNLTGQRFELTVYASGAEAPGVASTLVQCGPVRGAESVHRISPLEASQVYVAWVKVFSDTKTAESKQKGFKTLEAKEKTIWDEKDHVILGVSEDATTKEIVKAWRSKSLQYHPDKVPDEQKEEAEEMMKRLNLAKQNMMKFAKVTPEQDAASATAEAAQEDDEDDPSFDAEGGPSQPPPEFDDADSDKASSSAGAQKAYSNPKKELLRGLWVEDDNDDDDDDGDDHDGECRRRDCDDGADEEDAGHGNDYAVFMAMSNNLTIRTRVLMVLKFADTVAVGDDDDDDKDAIVDGDDGHEDKFEAAVNMTAMTSIGDDTDDNGDDRDEDAACGDDGDNRGHNAPTQTHLELDQVCVGGLERQYALWSQTGASGEIRKLCSPYMGVLYWAINKTVRDLRLYQGRLQCYENLKAMPSMEELLALEEQIKDLDRELFGIVEEDNVCDLQKIFFHVRQSEATVESALSRLQEQDLVHSLVGYTTVSS</sequence>
<dbReference type="SUPFAM" id="SSF46565">
    <property type="entry name" value="Chaperone J-domain"/>
    <property type="match status" value="1"/>
</dbReference>
<feature type="compositionally biased region" description="Acidic residues" evidence="1">
    <location>
        <begin position="613"/>
        <end position="623"/>
    </location>
</feature>
<dbReference type="OrthoDB" id="10650302at2759"/>
<evidence type="ECO:0000259" key="2">
    <source>
        <dbReference type="PROSITE" id="PS50076"/>
    </source>
</evidence>
<evidence type="ECO:0000256" key="1">
    <source>
        <dbReference type="SAM" id="MobiDB-lite"/>
    </source>
</evidence>
<dbReference type="EMBL" id="LSRX01000253">
    <property type="protein sequence ID" value="OLQ02820.1"/>
    <property type="molecule type" value="Genomic_DNA"/>
</dbReference>
<feature type="compositionally biased region" description="Acidic residues" evidence="1">
    <location>
        <begin position="667"/>
        <end position="682"/>
    </location>
</feature>
<dbReference type="AlphaFoldDB" id="A0A1Q9E5X9"/>
<feature type="region of interest" description="Disordered" evidence="1">
    <location>
        <begin position="600"/>
        <end position="701"/>
    </location>
</feature>
<dbReference type="InterPro" id="IPR036869">
    <property type="entry name" value="J_dom_sf"/>
</dbReference>
<dbReference type="Proteomes" id="UP000186817">
    <property type="component" value="Unassembled WGS sequence"/>
</dbReference>
<organism evidence="3 4">
    <name type="scientific">Symbiodinium microadriaticum</name>
    <name type="common">Dinoflagellate</name>
    <name type="synonym">Zooxanthella microadriatica</name>
    <dbReference type="NCBI Taxonomy" id="2951"/>
    <lineage>
        <taxon>Eukaryota</taxon>
        <taxon>Sar</taxon>
        <taxon>Alveolata</taxon>
        <taxon>Dinophyceae</taxon>
        <taxon>Suessiales</taxon>
        <taxon>Symbiodiniaceae</taxon>
        <taxon>Symbiodinium</taxon>
    </lineage>
</organism>
<feature type="region of interest" description="Disordered" evidence="1">
    <location>
        <begin position="138"/>
        <end position="157"/>
    </location>
</feature>
<dbReference type="Pfam" id="PF00226">
    <property type="entry name" value="DnaJ"/>
    <property type="match status" value="1"/>
</dbReference>
<feature type="compositionally biased region" description="Basic residues" evidence="1">
    <location>
        <begin position="268"/>
        <end position="277"/>
    </location>
</feature>
<dbReference type="PANTHER" id="PTHR24074">
    <property type="entry name" value="CO-CHAPERONE PROTEIN DJLA"/>
    <property type="match status" value="1"/>
</dbReference>
<feature type="compositionally biased region" description="Low complexity" evidence="1">
    <location>
        <begin position="602"/>
        <end position="612"/>
    </location>
</feature>
<feature type="region of interest" description="Disordered" evidence="1">
    <location>
        <begin position="765"/>
        <end position="797"/>
    </location>
</feature>
<dbReference type="InterPro" id="IPR001623">
    <property type="entry name" value="DnaJ_domain"/>
</dbReference>
<gene>
    <name evidence="3" type="ORF">AK812_SmicGene14293</name>
</gene>
<dbReference type="InterPro" id="IPR050817">
    <property type="entry name" value="DjlA_DnaK_co-chaperone"/>
</dbReference>
<feature type="region of interest" description="Disordered" evidence="1">
    <location>
        <begin position="176"/>
        <end position="200"/>
    </location>
</feature>
<protein>
    <recommendedName>
        <fullName evidence="2">J domain-containing protein</fullName>
    </recommendedName>
</protein>
<feature type="domain" description="J" evidence="2">
    <location>
        <begin position="539"/>
        <end position="607"/>
    </location>
</feature>
<feature type="region of interest" description="Disordered" evidence="1">
    <location>
        <begin position="259"/>
        <end position="287"/>
    </location>
</feature>
<keyword evidence="4" id="KW-1185">Reference proteome</keyword>
<dbReference type="Gene3D" id="1.10.287.110">
    <property type="entry name" value="DnaJ domain"/>
    <property type="match status" value="1"/>
</dbReference>